<proteinExistence type="predicted"/>
<sequence>MEQWWSFTYNAAREDTYESGVVSSYEGESADVWSAGVVLFIVFLNQDGWFIECVAEQQKAFWAAHSRSAKFSPGAMSLMTRIFNVKPQERITLADIKSHPWLNEDVVVLDDLRSELWPASCKRKRGIVGNARKNSRSCQVTSAAA</sequence>
<keyword evidence="2" id="KW-1185">Reference proteome</keyword>
<accession>A0ACC0W613</accession>
<reference evidence="1 2" key="1">
    <citation type="journal article" date="2022" name="bioRxiv">
        <title>The genome of the oomycete Peronosclerospora sorghi, a cosmopolitan pathogen of maize and sorghum, is inflated with dispersed pseudogenes.</title>
        <authorList>
            <person name="Fletcher K."/>
            <person name="Martin F."/>
            <person name="Isakeit T."/>
            <person name="Cavanaugh K."/>
            <person name="Magill C."/>
            <person name="Michelmore R."/>
        </authorList>
    </citation>
    <scope>NUCLEOTIDE SEQUENCE [LARGE SCALE GENOMIC DNA]</scope>
    <source>
        <strain evidence="1">P6</strain>
    </source>
</reference>
<organism evidence="1 2">
    <name type="scientific">Peronosclerospora sorghi</name>
    <dbReference type="NCBI Taxonomy" id="230839"/>
    <lineage>
        <taxon>Eukaryota</taxon>
        <taxon>Sar</taxon>
        <taxon>Stramenopiles</taxon>
        <taxon>Oomycota</taxon>
        <taxon>Peronosporomycetes</taxon>
        <taxon>Peronosporales</taxon>
        <taxon>Peronosporaceae</taxon>
        <taxon>Peronosclerospora</taxon>
    </lineage>
</organism>
<dbReference type="Proteomes" id="UP001163321">
    <property type="component" value="Chromosome 4"/>
</dbReference>
<evidence type="ECO:0000313" key="2">
    <source>
        <dbReference type="Proteomes" id="UP001163321"/>
    </source>
</evidence>
<name>A0ACC0W613_9STRA</name>
<protein>
    <submittedName>
        <fullName evidence="1">Uncharacterized protein</fullName>
    </submittedName>
</protein>
<dbReference type="EMBL" id="CM047583">
    <property type="protein sequence ID" value="KAI9913534.1"/>
    <property type="molecule type" value="Genomic_DNA"/>
</dbReference>
<gene>
    <name evidence="1" type="ORF">PsorP6_005560</name>
</gene>
<comment type="caution">
    <text evidence="1">The sequence shown here is derived from an EMBL/GenBank/DDBJ whole genome shotgun (WGS) entry which is preliminary data.</text>
</comment>
<evidence type="ECO:0000313" key="1">
    <source>
        <dbReference type="EMBL" id="KAI9913534.1"/>
    </source>
</evidence>